<dbReference type="Proteomes" id="UP000692954">
    <property type="component" value="Unassembled WGS sequence"/>
</dbReference>
<dbReference type="OrthoDB" id="285389at2759"/>
<gene>
    <name evidence="1" type="ORF">PSON_ATCC_30995.1.T0830106</name>
</gene>
<proteinExistence type="predicted"/>
<sequence>MSISLSDVKLFIIKNKEPLLINISQSQESIFHLETIAEQSPINIHLPLIDSKNSIIINVNDKIAKFDPNQLDNFQQYKLLLKNGYLIEGKITSNDDYALTFKVRHITNPITNNSSMLSNSQSVKNKLYSIERGTSEYQSASSLRHSIPEVSFSQAQRFARESLNTTEYNYNLPGSIGSGRKTSFGYGSKQISHGYVQRNAEQNPSPNAYFLGNSNLFHKQNKTNLPQDDRWKNSNTITLPGPASYETSNTIGIDKPSATIGIRFKPITSFKDCVPAPNSYEINNKLIEQSRFNNISFGYGQKLDFTKNNQTPGPGAYDHQSVFKRNTKQIFKNINQNQYND</sequence>
<evidence type="ECO:0000313" key="1">
    <source>
        <dbReference type="EMBL" id="CAD8104960.1"/>
    </source>
</evidence>
<dbReference type="Pfam" id="PF07004">
    <property type="entry name" value="SHIPPO-rpt"/>
    <property type="match status" value="1"/>
</dbReference>
<reference evidence="1" key="1">
    <citation type="submission" date="2021-01" db="EMBL/GenBank/DDBJ databases">
        <authorList>
            <consortium name="Genoscope - CEA"/>
            <person name="William W."/>
        </authorList>
    </citation>
    <scope>NUCLEOTIDE SEQUENCE</scope>
</reference>
<comment type="caution">
    <text evidence="1">The sequence shown here is derived from an EMBL/GenBank/DDBJ whole genome shotgun (WGS) entry which is preliminary data.</text>
</comment>
<accession>A0A8S1PNC7</accession>
<evidence type="ECO:0000313" key="2">
    <source>
        <dbReference type="Proteomes" id="UP000692954"/>
    </source>
</evidence>
<protein>
    <submittedName>
        <fullName evidence="1">Uncharacterized protein</fullName>
    </submittedName>
</protein>
<dbReference type="EMBL" id="CAJJDN010000083">
    <property type="protein sequence ID" value="CAD8104960.1"/>
    <property type="molecule type" value="Genomic_DNA"/>
</dbReference>
<name>A0A8S1PNC7_9CILI</name>
<dbReference type="AlphaFoldDB" id="A0A8S1PNC7"/>
<organism evidence="1 2">
    <name type="scientific">Paramecium sonneborni</name>
    <dbReference type="NCBI Taxonomy" id="65129"/>
    <lineage>
        <taxon>Eukaryota</taxon>
        <taxon>Sar</taxon>
        <taxon>Alveolata</taxon>
        <taxon>Ciliophora</taxon>
        <taxon>Intramacronucleata</taxon>
        <taxon>Oligohymenophorea</taxon>
        <taxon>Peniculida</taxon>
        <taxon>Parameciidae</taxon>
        <taxon>Paramecium</taxon>
    </lineage>
</organism>
<dbReference type="InterPro" id="IPR010736">
    <property type="entry name" value="SHIPPO-rpt"/>
</dbReference>
<keyword evidence="2" id="KW-1185">Reference proteome</keyword>